<dbReference type="SUPFAM" id="SSF88946">
    <property type="entry name" value="Sigma2 domain of RNA polymerase sigma factors"/>
    <property type="match status" value="1"/>
</dbReference>
<dbReference type="RefSeq" id="WP_307556667.1">
    <property type="nucleotide sequence ID" value="NZ_JAUSQU010000001.1"/>
</dbReference>
<dbReference type="InterPro" id="IPR046531">
    <property type="entry name" value="DUF6596"/>
</dbReference>
<dbReference type="Proteomes" id="UP001225356">
    <property type="component" value="Unassembled WGS sequence"/>
</dbReference>
<gene>
    <name evidence="8" type="ORF">J2853_002001</name>
</gene>
<keyword evidence="3" id="KW-0731">Sigma factor</keyword>
<reference evidence="8 9" key="1">
    <citation type="submission" date="2023-07" db="EMBL/GenBank/DDBJ databases">
        <title>Sequencing the genomes of 1000 actinobacteria strains.</title>
        <authorList>
            <person name="Klenk H.-P."/>
        </authorList>
    </citation>
    <scope>NUCLEOTIDE SEQUENCE [LARGE SCALE GENOMIC DNA]</scope>
    <source>
        <strain evidence="8 9">DSM 46740</strain>
    </source>
</reference>
<evidence type="ECO:0000256" key="4">
    <source>
        <dbReference type="ARBA" id="ARBA00023163"/>
    </source>
</evidence>
<dbReference type="InterPro" id="IPR036388">
    <property type="entry name" value="WH-like_DNA-bd_sf"/>
</dbReference>
<dbReference type="SUPFAM" id="SSF48452">
    <property type="entry name" value="TPR-like"/>
    <property type="match status" value="1"/>
</dbReference>
<accession>A0ABT9Q7Q8</accession>
<comment type="similarity">
    <text evidence="1">Belongs to the sigma-70 factor family. ECF subfamily.</text>
</comment>
<dbReference type="InterPro" id="IPR013325">
    <property type="entry name" value="RNA_pol_sigma_r2"/>
</dbReference>
<feature type="domain" description="DUF6596" evidence="7">
    <location>
        <begin position="177"/>
        <end position="277"/>
    </location>
</feature>
<dbReference type="InterPro" id="IPR013324">
    <property type="entry name" value="RNA_pol_sigma_r3/r4-like"/>
</dbReference>
<evidence type="ECO:0000256" key="1">
    <source>
        <dbReference type="ARBA" id="ARBA00010641"/>
    </source>
</evidence>
<dbReference type="Gene3D" id="1.25.40.10">
    <property type="entry name" value="Tetratricopeptide repeat domain"/>
    <property type="match status" value="1"/>
</dbReference>
<dbReference type="Pfam" id="PF04542">
    <property type="entry name" value="Sigma70_r2"/>
    <property type="match status" value="1"/>
</dbReference>
<dbReference type="SUPFAM" id="SSF88659">
    <property type="entry name" value="Sigma3 and sigma4 domains of RNA polymerase sigma factors"/>
    <property type="match status" value="1"/>
</dbReference>
<protein>
    <submittedName>
        <fullName evidence="8">RNA polymerase sigma factor (Sigma-70 family)</fullName>
    </submittedName>
</protein>
<dbReference type="Gene3D" id="1.10.1740.10">
    <property type="match status" value="1"/>
</dbReference>
<comment type="caution">
    <text evidence="8">The sequence shown here is derived from an EMBL/GenBank/DDBJ whole genome shotgun (WGS) entry which is preliminary data.</text>
</comment>
<dbReference type="PANTHER" id="PTHR47756:SF2">
    <property type="entry name" value="BLL6612 PROTEIN"/>
    <property type="match status" value="1"/>
</dbReference>
<dbReference type="Pfam" id="PF20239">
    <property type="entry name" value="DUF6596"/>
    <property type="match status" value="1"/>
</dbReference>
<feature type="domain" description="RNA polymerase sigma factor 70 region 4 type 2" evidence="6">
    <location>
        <begin position="110"/>
        <end position="159"/>
    </location>
</feature>
<dbReference type="InterPro" id="IPR013249">
    <property type="entry name" value="RNA_pol_sigma70_r4_t2"/>
</dbReference>
<organism evidence="8 9">
    <name type="scientific">Streptosporangium lutulentum</name>
    <dbReference type="NCBI Taxonomy" id="1461250"/>
    <lineage>
        <taxon>Bacteria</taxon>
        <taxon>Bacillati</taxon>
        <taxon>Actinomycetota</taxon>
        <taxon>Actinomycetes</taxon>
        <taxon>Streptosporangiales</taxon>
        <taxon>Streptosporangiaceae</taxon>
        <taxon>Streptosporangium</taxon>
    </lineage>
</organism>
<dbReference type="PANTHER" id="PTHR47756">
    <property type="entry name" value="BLL6612 PROTEIN-RELATED"/>
    <property type="match status" value="1"/>
</dbReference>
<dbReference type="InterPro" id="IPR007627">
    <property type="entry name" value="RNA_pol_sigma70_r2"/>
</dbReference>
<proteinExistence type="inferred from homology"/>
<evidence type="ECO:0000259" key="6">
    <source>
        <dbReference type="Pfam" id="PF08281"/>
    </source>
</evidence>
<evidence type="ECO:0000256" key="2">
    <source>
        <dbReference type="ARBA" id="ARBA00023015"/>
    </source>
</evidence>
<name>A0ABT9Q7Q8_9ACTN</name>
<dbReference type="Pfam" id="PF08281">
    <property type="entry name" value="Sigma70_r4_2"/>
    <property type="match status" value="1"/>
</dbReference>
<evidence type="ECO:0000313" key="9">
    <source>
        <dbReference type="Proteomes" id="UP001225356"/>
    </source>
</evidence>
<sequence>MDARRTVEAVWRIESARLVAFLARVTQDVGLAEEAAQEAFVCALEQWPQRGVPRNPGAWLTTVAKRRAIDLIRREHVRDRKYARLAADLLAPGPEAGGTADSELLSLVFVACHPVLSRESRAALALRLVGGLSTEEIARAFLVPAATMGQRISRAKRTLAEAQVPFEVPGDEELPTRLSAVLEVVYLVFNEGYSGTSGEEWIRRDLAEDAMRLGRILAGLMPREPEVHGLVALMELQASRFRVRTGPDGEPVLLQHQDRSRWDRTLVTHGLASLARAKGAGRPLGPYTVQAAIAACHARARRFEDTDWEAIIALYDALAQLAPSPVVELNRAVALLHADGPQAALEALDAIREDPRMARYHLLGAVRGDVLLCLGRHAEAAEELERAAGVAPTTRERTLLMERAAAAISASPAG</sequence>
<evidence type="ECO:0000259" key="7">
    <source>
        <dbReference type="Pfam" id="PF20239"/>
    </source>
</evidence>
<feature type="domain" description="RNA polymerase sigma-70 region 2" evidence="5">
    <location>
        <begin position="17"/>
        <end position="75"/>
    </location>
</feature>
<dbReference type="Gene3D" id="1.10.10.10">
    <property type="entry name" value="Winged helix-like DNA-binding domain superfamily/Winged helix DNA-binding domain"/>
    <property type="match status" value="1"/>
</dbReference>
<keyword evidence="2" id="KW-0805">Transcription regulation</keyword>
<keyword evidence="9" id="KW-1185">Reference proteome</keyword>
<dbReference type="InterPro" id="IPR011990">
    <property type="entry name" value="TPR-like_helical_dom_sf"/>
</dbReference>
<keyword evidence="4" id="KW-0804">Transcription</keyword>
<evidence type="ECO:0000256" key="3">
    <source>
        <dbReference type="ARBA" id="ARBA00023082"/>
    </source>
</evidence>
<dbReference type="EMBL" id="JAUSQU010000001">
    <property type="protein sequence ID" value="MDP9842790.1"/>
    <property type="molecule type" value="Genomic_DNA"/>
</dbReference>
<evidence type="ECO:0000313" key="8">
    <source>
        <dbReference type="EMBL" id="MDP9842790.1"/>
    </source>
</evidence>
<evidence type="ECO:0000259" key="5">
    <source>
        <dbReference type="Pfam" id="PF04542"/>
    </source>
</evidence>